<gene>
    <name evidence="2" type="ORF">CANVERA_P3936</name>
</gene>
<dbReference type="EMBL" id="CANTUO010000004">
    <property type="protein sequence ID" value="CAI5759423.1"/>
    <property type="molecule type" value="Genomic_DNA"/>
</dbReference>
<reference evidence="2" key="1">
    <citation type="submission" date="2022-12" db="EMBL/GenBank/DDBJ databases">
        <authorList>
            <person name="Brejova B."/>
        </authorList>
    </citation>
    <scope>NUCLEOTIDE SEQUENCE</scope>
</reference>
<dbReference type="AlphaFoldDB" id="A0A9W4XMK5"/>
<accession>A0A9W4XMK5</accession>
<sequence>MSKQDKPPIYTNRNGPDSELPHYSSYRNDQQMYFEGSSPKSWEIVILNRYFVDGFRIFVSLDAAEKFEVFKKNKAPEVIELQTAGIGVPIFKAITPLIPLTTKFLTFRRYVPTNLHPFDIEKDYYNFCTVKKKLHVGYDSFLFDFVPDPNQPKLNFQIIMFAHSTLPINDYIYNGEKHRWIDESIMRGFRERFFVKYGFKHTILGKDQTSLCDSWDGQSEKLDKSMTNPYLKNYLKTKFSLTSRFIKPEYYGVQITGILGEMEAFFLDTGYAELKLDDIYNTSPYVDYESINSLNIDALVHICIATCLKRRKDIIEDSRKRSNGGGG</sequence>
<evidence type="ECO:0000313" key="3">
    <source>
        <dbReference type="Proteomes" id="UP001152885"/>
    </source>
</evidence>
<comment type="caution">
    <text evidence="2">The sequence shown here is derived from an EMBL/GenBank/DDBJ whole genome shotgun (WGS) entry which is preliminary data.</text>
</comment>
<organism evidence="2 3">
    <name type="scientific">Candida verbasci</name>
    <dbReference type="NCBI Taxonomy" id="1227364"/>
    <lineage>
        <taxon>Eukaryota</taxon>
        <taxon>Fungi</taxon>
        <taxon>Dikarya</taxon>
        <taxon>Ascomycota</taxon>
        <taxon>Saccharomycotina</taxon>
        <taxon>Pichiomycetes</taxon>
        <taxon>Debaryomycetaceae</taxon>
        <taxon>Candida/Lodderomyces clade</taxon>
        <taxon>Candida</taxon>
    </lineage>
</organism>
<keyword evidence="3" id="KW-1185">Reference proteome</keyword>
<dbReference type="Proteomes" id="UP001152885">
    <property type="component" value="Unassembled WGS sequence"/>
</dbReference>
<evidence type="ECO:0000313" key="2">
    <source>
        <dbReference type="EMBL" id="CAI5759423.1"/>
    </source>
</evidence>
<protein>
    <submittedName>
        <fullName evidence="2">Uncharacterized protein</fullName>
    </submittedName>
</protein>
<evidence type="ECO:0000256" key="1">
    <source>
        <dbReference type="SAM" id="MobiDB-lite"/>
    </source>
</evidence>
<name>A0A9W4XMK5_9ASCO</name>
<proteinExistence type="predicted"/>
<dbReference type="OrthoDB" id="4026683at2759"/>
<feature type="region of interest" description="Disordered" evidence="1">
    <location>
        <begin position="1"/>
        <end position="22"/>
    </location>
</feature>